<organism evidence="1">
    <name type="scientific">marine sediment metagenome</name>
    <dbReference type="NCBI Taxonomy" id="412755"/>
    <lineage>
        <taxon>unclassified sequences</taxon>
        <taxon>metagenomes</taxon>
        <taxon>ecological metagenomes</taxon>
    </lineage>
</organism>
<sequence>MDWGLESWKNLEIMYGRLNYTDKVVLDIGADWGGTPAFFLSKGARRVIGVDYHAWYVEKMADHFRDDCRVFPVQVNVKTSKQMENLIQIYKPDIVKVDCEGCERLLFDVNNLALCPEYVVEVHSDDVHHSLLSKFKEAGHTVAYQKKLADGLYITHWRMEE</sequence>
<proteinExistence type="predicted"/>
<name>A0A0F9LFY2_9ZZZZ</name>
<evidence type="ECO:0008006" key="2">
    <source>
        <dbReference type="Google" id="ProtNLM"/>
    </source>
</evidence>
<dbReference type="AlphaFoldDB" id="A0A0F9LFY2"/>
<dbReference type="Gene3D" id="3.40.50.150">
    <property type="entry name" value="Vaccinia Virus protein VP39"/>
    <property type="match status" value="1"/>
</dbReference>
<accession>A0A0F9LFY2</accession>
<protein>
    <recommendedName>
        <fullName evidence="2">Methyltransferase FkbM domain-containing protein</fullName>
    </recommendedName>
</protein>
<dbReference type="EMBL" id="LAZR01006219">
    <property type="protein sequence ID" value="KKM93814.1"/>
    <property type="molecule type" value="Genomic_DNA"/>
</dbReference>
<dbReference type="InterPro" id="IPR029063">
    <property type="entry name" value="SAM-dependent_MTases_sf"/>
</dbReference>
<evidence type="ECO:0000313" key="1">
    <source>
        <dbReference type="EMBL" id="KKM93814.1"/>
    </source>
</evidence>
<comment type="caution">
    <text evidence="1">The sequence shown here is derived from an EMBL/GenBank/DDBJ whole genome shotgun (WGS) entry which is preliminary data.</text>
</comment>
<reference evidence="1" key="1">
    <citation type="journal article" date="2015" name="Nature">
        <title>Complex archaea that bridge the gap between prokaryotes and eukaryotes.</title>
        <authorList>
            <person name="Spang A."/>
            <person name="Saw J.H."/>
            <person name="Jorgensen S.L."/>
            <person name="Zaremba-Niedzwiedzka K."/>
            <person name="Martijn J."/>
            <person name="Lind A.E."/>
            <person name="van Eijk R."/>
            <person name="Schleper C."/>
            <person name="Guy L."/>
            <person name="Ettema T.J."/>
        </authorList>
    </citation>
    <scope>NUCLEOTIDE SEQUENCE</scope>
</reference>
<gene>
    <name evidence="1" type="ORF">LCGC14_1204510</name>
</gene>
<dbReference type="SUPFAM" id="SSF53335">
    <property type="entry name" value="S-adenosyl-L-methionine-dependent methyltransferases"/>
    <property type="match status" value="1"/>
</dbReference>